<dbReference type="GO" id="GO:0005634">
    <property type="term" value="C:nucleus"/>
    <property type="evidence" value="ECO:0007669"/>
    <property type="project" value="TreeGrafter"/>
</dbReference>
<comment type="similarity">
    <text evidence="1">Belongs to the helicase family. UvrD subfamily.</text>
</comment>
<feature type="binding site" evidence="10">
    <location>
        <begin position="267"/>
        <end position="274"/>
    </location>
    <ligand>
        <name>ATP</name>
        <dbReference type="ChEBI" id="CHEBI:30616"/>
    </ligand>
</feature>
<evidence type="ECO:0000256" key="8">
    <source>
        <dbReference type="ARBA" id="ARBA00034808"/>
    </source>
</evidence>
<dbReference type="InterPro" id="IPR014017">
    <property type="entry name" value="DNA_helicase_UvrD-like_C"/>
</dbReference>
<keyword evidence="5 10" id="KW-0067">ATP-binding</keyword>
<gene>
    <name evidence="13" type="ORF">SLEP1_g27992</name>
</gene>
<dbReference type="GO" id="GO:0003677">
    <property type="term" value="F:DNA binding"/>
    <property type="evidence" value="ECO:0007669"/>
    <property type="project" value="InterPro"/>
</dbReference>
<dbReference type="PROSITE" id="PS51217">
    <property type="entry name" value="UVRD_HELICASE_CTER"/>
    <property type="match status" value="1"/>
</dbReference>
<dbReference type="EMBL" id="BPVZ01000048">
    <property type="protein sequence ID" value="GKV17484.1"/>
    <property type="molecule type" value="Genomic_DNA"/>
</dbReference>
<dbReference type="GO" id="GO:0000725">
    <property type="term" value="P:recombinational repair"/>
    <property type="evidence" value="ECO:0007669"/>
    <property type="project" value="TreeGrafter"/>
</dbReference>
<sequence length="1126" mass="128145">MSDENVNFIHFHQQTARISQNFRASKPLLDRKRARDLENSPDQLSSRDGIRCKLEAQVTESKRIPLMEISVNTPSPCSRTGNKLIQSEYSSISDDSSYIHRTESNRENSDERKVFVSINNKHVSDPFVTLIKQPECASLSDYFSTPSLLDDDFDESMLEEIDAICEQQSAAKAERQDPIVSLDVGSSRNDISTDDFIATSDILSLSHDVRALDNGDVLDPKEFDITIALSTSCESMPEEYSKYIQSLNDKQREAACSDISIPLMIVAGPGSGKTSTMVGRVLMLLNEGISPSNILAMTFTTSAALEMRERIGAVAGKKKAKELTISTFHSFSLQLCRSHAEKLERTAEFLIYGHGQQRRAIIEAVRLLENEKNCDAHKTEGNFNGRRNPEDFKDKSKKWQKFVTKAKASGKTPAECCKMGDEMGAAILGNYNDILISCNALDYHDLISCSLKLLTDFPEVFKECQDSWKAIIVDEFQDTSAMQYGLLRILASHNRITIVGDDDQSIFSFNGADSSGFDSFRKDFPNHKEIRLVRNYRSTRCIVEAASCLIQNNVNRCQSKNFLSENSHGSKIILKECYNQDAQCAYVIDKILENATDGTVASSSYGNIAILYRRQVSGKLFQTSFRHRKIPFNVHSVAFYRKKVVRAIIAMLKTALPACDDDPYRKVFKALLPFEKEEKKGVIDYVDKISTIRKCSFISAASDIFNAKISGTFKRSQLTKGRKVLLTLDMISKLVQREQSISAVITSVANMIPQKYLLEQRAVIDVDGGKYLNEDSDLRSVLQYLLDDVSDFLKQFTDKVVMKDVEEEKGCVCLLKSFIGYVMERERENFRSRRHDNENSVTLTTIHQSKGLEWDIVFIVKANETEIPLLHEFNGASLENGTTVEEERRLLYVAMTRARKKLFILYVTVDSNWQMLQPSRFLREIPKHLLEIQADLSMEDIKTRHQDIQKENAQYTIDLPQEKQSSEAPEMQNDLMEVQIYAAPKEFTESVEAIDGNSFLRRFNVEDRSIVSHLFHQWAKKPAFKAPGRLLDKVRFVIEERQRAKNYKHKDVLRALKSCLSCDEALHYAEYVVRWEQIPADKRAHLMREKQEHFQKLRMETAMGSSAPTSKQYLTLHSFSTNEEVG</sequence>
<keyword evidence="4 10" id="KW-0347">Helicase</keyword>
<dbReference type="GO" id="GO:0043138">
    <property type="term" value="F:3'-5' DNA helicase activity"/>
    <property type="evidence" value="ECO:0007669"/>
    <property type="project" value="UniProtKB-EC"/>
</dbReference>
<keyword evidence="2 10" id="KW-0547">Nucleotide-binding</keyword>
<dbReference type="InterPro" id="IPR000212">
    <property type="entry name" value="DNA_helicase_UvrD/REP"/>
</dbReference>
<dbReference type="GO" id="GO:0005524">
    <property type="term" value="F:ATP binding"/>
    <property type="evidence" value="ECO:0007669"/>
    <property type="project" value="UniProtKB-UniRule"/>
</dbReference>
<dbReference type="InterPro" id="IPR027417">
    <property type="entry name" value="P-loop_NTPase"/>
</dbReference>
<reference evidence="13 14" key="1">
    <citation type="journal article" date="2021" name="Commun. Biol.">
        <title>The genome of Shorea leprosula (Dipterocarpaceae) highlights the ecological relevance of drought in aseasonal tropical rainforests.</title>
        <authorList>
            <person name="Ng K.K.S."/>
            <person name="Kobayashi M.J."/>
            <person name="Fawcett J.A."/>
            <person name="Hatakeyama M."/>
            <person name="Paape T."/>
            <person name="Ng C.H."/>
            <person name="Ang C.C."/>
            <person name="Tnah L.H."/>
            <person name="Lee C.T."/>
            <person name="Nishiyama T."/>
            <person name="Sese J."/>
            <person name="O'Brien M.J."/>
            <person name="Copetti D."/>
            <person name="Mohd Noor M.I."/>
            <person name="Ong R.C."/>
            <person name="Putra M."/>
            <person name="Sireger I.Z."/>
            <person name="Indrioko S."/>
            <person name="Kosugi Y."/>
            <person name="Izuno A."/>
            <person name="Isagi Y."/>
            <person name="Lee S.L."/>
            <person name="Shimizu K.K."/>
        </authorList>
    </citation>
    <scope>NUCLEOTIDE SEQUENCE [LARGE SCALE GENOMIC DNA]</scope>
    <source>
        <strain evidence="13">214</strain>
    </source>
</reference>
<dbReference type="EC" id="5.6.2.4" evidence="8"/>
<dbReference type="AlphaFoldDB" id="A0AAV5JS55"/>
<evidence type="ECO:0000313" key="14">
    <source>
        <dbReference type="Proteomes" id="UP001054252"/>
    </source>
</evidence>
<comment type="caution">
    <text evidence="13">The sequence shown here is derived from an EMBL/GenBank/DDBJ whole genome shotgun (WGS) entry which is preliminary data.</text>
</comment>
<dbReference type="SUPFAM" id="SSF52540">
    <property type="entry name" value="P-loop containing nucleoside triphosphate hydrolases"/>
    <property type="match status" value="1"/>
</dbReference>
<dbReference type="Pfam" id="PF00580">
    <property type="entry name" value="UvrD-helicase"/>
    <property type="match status" value="1"/>
</dbReference>
<dbReference type="PANTHER" id="PTHR11070">
    <property type="entry name" value="UVRD / RECB / PCRA DNA HELICASE FAMILY MEMBER"/>
    <property type="match status" value="1"/>
</dbReference>
<evidence type="ECO:0000256" key="9">
    <source>
        <dbReference type="ARBA" id="ARBA00048988"/>
    </source>
</evidence>
<evidence type="ECO:0000313" key="13">
    <source>
        <dbReference type="EMBL" id="GKV17484.1"/>
    </source>
</evidence>
<dbReference type="Gene3D" id="3.40.50.300">
    <property type="entry name" value="P-loop containing nucleotide triphosphate hydrolases"/>
    <property type="match status" value="2"/>
</dbReference>
<keyword evidence="6" id="KW-0413">Isomerase</keyword>
<protein>
    <recommendedName>
        <fullName evidence="8">DNA 3'-5' helicase</fullName>
        <ecNumber evidence="8">5.6.2.4</ecNumber>
    </recommendedName>
</protein>
<dbReference type="CDD" id="cd17932">
    <property type="entry name" value="DEXQc_UvrD"/>
    <property type="match status" value="1"/>
</dbReference>
<comment type="catalytic activity">
    <reaction evidence="9">
        <text>ATP + H2O = ADP + phosphate + H(+)</text>
        <dbReference type="Rhea" id="RHEA:13065"/>
        <dbReference type="ChEBI" id="CHEBI:15377"/>
        <dbReference type="ChEBI" id="CHEBI:15378"/>
        <dbReference type="ChEBI" id="CHEBI:30616"/>
        <dbReference type="ChEBI" id="CHEBI:43474"/>
        <dbReference type="ChEBI" id="CHEBI:456216"/>
        <dbReference type="EC" id="5.6.2.4"/>
    </reaction>
</comment>
<evidence type="ECO:0000256" key="3">
    <source>
        <dbReference type="ARBA" id="ARBA00022801"/>
    </source>
</evidence>
<proteinExistence type="inferred from homology"/>
<comment type="catalytic activity">
    <reaction evidence="7">
        <text>Couples ATP hydrolysis with the unwinding of duplex DNA by translocating in the 3'-5' direction.</text>
        <dbReference type="EC" id="5.6.2.4"/>
    </reaction>
</comment>
<dbReference type="Pfam" id="PF13361">
    <property type="entry name" value="UvrD_C"/>
    <property type="match status" value="1"/>
</dbReference>
<dbReference type="CDD" id="cd18807">
    <property type="entry name" value="SF1_C_UvrD"/>
    <property type="match status" value="1"/>
</dbReference>
<evidence type="ECO:0000259" key="11">
    <source>
        <dbReference type="PROSITE" id="PS51198"/>
    </source>
</evidence>
<keyword evidence="14" id="KW-1185">Reference proteome</keyword>
<evidence type="ECO:0000256" key="5">
    <source>
        <dbReference type="ARBA" id="ARBA00022840"/>
    </source>
</evidence>
<evidence type="ECO:0000256" key="1">
    <source>
        <dbReference type="ARBA" id="ARBA00009922"/>
    </source>
</evidence>
<feature type="domain" description="UvrD-like helicase ATP-binding" evidence="11">
    <location>
        <begin position="246"/>
        <end position="539"/>
    </location>
</feature>
<organism evidence="13 14">
    <name type="scientific">Rubroshorea leprosula</name>
    <dbReference type="NCBI Taxonomy" id="152421"/>
    <lineage>
        <taxon>Eukaryota</taxon>
        <taxon>Viridiplantae</taxon>
        <taxon>Streptophyta</taxon>
        <taxon>Embryophyta</taxon>
        <taxon>Tracheophyta</taxon>
        <taxon>Spermatophyta</taxon>
        <taxon>Magnoliopsida</taxon>
        <taxon>eudicotyledons</taxon>
        <taxon>Gunneridae</taxon>
        <taxon>Pentapetalae</taxon>
        <taxon>rosids</taxon>
        <taxon>malvids</taxon>
        <taxon>Malvales</taxon>
        <taxon>Dipterocarpaceae</taxon>
        <taxon>Rubroshorea</taxon>
    </lineage>
</organism>
<feature type="domain" description="UvrD-like helicase C-terminal" evidence="12">
    <location>
        <begin position="540"/>
        <end position="851"/>
    </location>
</feature>
<dbReference type="Gene3D" id="1.10.10.160">
    <property type="match status" value="1"/>
</dbReference>
<dbReference type="InterPro" id="IPR013986">
    <property type="entry name" value="DExx_box_DNA_helicase_dom_sf"/>
</dbReference>
<dbReference type="Gene3D" id="1.10.486.10">
    <property type="entry name" value="PCRA, domain 4"/>
    <property type="match status" value="1"/>
</dbReference>
<evidence type="ECO:0000256" key="10">
    <source>
        <dbReference type="PROSITE-ProRule" id="PRU00560"/>
    </source>
</evidence>
<dbReference type="PROSITE" id="PS51198">
    <property type="entry name" value="UVRD_HELICASE_ATP_BIND"/>
    <property type="match status" value="1"/>
</dbReference>
<evidence type="ECO:0000256" key="7">
    <source>
        <dbReference type="ARBA" id="ARBA00034617"/>
    </source>
</evidence>
<evidence type="ECO:0000256" key="6">
    <source>
        <dbReference type="ARBA" id="ARBA00023235"/>
    </source>
</evidence>
<dbReference type="InterPro" id="IPR014016">
    <property type="entry name" value="UvrD-like_ATP-bd"/>
</dbReference>
<evidence type="ECO:0000256" key="4">
    <source>
        <dbReference type="ARBA" id="ARBA00022806"/>
    </source>
</evidence>
<evidence type="ECO:0000256" key="2">
    <source>
        <dbReference type="ARBA" id="ARBA00022741"/>
    </source>
</evidence>
<keyword evidence="3 10" id="KW-0378">Hydrolase</keyword>
<dbReference type="GO" id="GO:0016787">
    <property type="term" value="F:hydrolase activity"/>
    <property type="evidence" value="ECO:0007669"/>
    <property type="project" value="UniProtKB-UniRule"/>
</dbReference>
<accession>A0AAV5JS55</accession>
<dbReference type="FunFam" id="1.10.10.160:FF:000007">
    <property type="entry name" value="p-loop containing nucleoside triphosphate hydrolase superfamily protein"/>
    <property type="match status" value="1"/>
</dbReference>
<dbReference type="Proteomes" id="UP001054252">
    <property type="component" value="Unassembled WGS sequence"/>
</dbReference>
<dbReference type="PANTHER" id="PTHR11070:SF61">
    <property type="entry name" value="DNA 3'-5' HELICASE"/>
    <property type="match status" value="1"/>
</dbReference>
<name>A0AAV5JS55_9ROSI</name>
<evidence type="ECO:0000259" key="12">
    <source>
        <dbReference type="PROSITE" id="PS51217"/>
    </source>
</evidence>